<dbReference type="SUPFAM" id="SSF53474">
    <property type="entry name" value="alpha/beta-Hydrolases"/>
    <property type="match status" value="1"/>
</dbReference>
<dbReference type="InterPro" id="IPR042099">
    <property type="entry name" value="ANL_N_sf"/>
</dbReference>
<dbReference type="RefSeq" id="WP_017822398.1">
    <property type="nucleotide sequence ID" value="NZ_AORC01000004.1"/>
</dbReference>
<organism evidence="5 6">
    <name type="scientific">Brachybacterium muris UCD-AY4</name>
    <dbReference type="NCBI Taxonomy" id="1249481"/>
    <lineage>
        <taxon>Bacteria</taxon>
        <taxon>Bacillati</taxon>
        <taxon>Actinomycetota</taxon>
        <taxon>Actinomycetes</taxon>
        <taxon>Micrococcales</taxon>
        <taxon>Dermabacteraceae</taxon>
        <taxon>Brachybacterium</taxon>
    </lineage>
</organism>
<evidence type="ECO:0000256" key="2">
    <source>
        <dbReference type="ARBA" id="ARBA00022598"/>
    </source>
</evidence>
<dbReference type="Pfam" id="PF00501">
    <property type="entry name" value="AMP-binding"/>
    <property type="match status" value="1"/>
</dbReference>
<dbReference type="InterPro" id="IPR000873">
    <property type="entry name" value="AMP-dep_synth/lig_dom"/>
</dbReference>
<evidence type="ECO:0000259" key="3">
    <source>
        <dbReference type="Pfam" id="PF00501"/>
    </source>
</evidence>
<dbReference type="InterPro" id="IPR000073">
    <property type="entry name" value="AB_hydrolase_1"/>
</dbReference>
<comment type="caution">
    <text evidence="5">The sequence shown here is derived from an EMBL/GenBank/DDBJ whole genome shotgun (WGS) entry which is preliminary data.</text>
</comment>
<dbReference type="Gene3D" id="3.40.50.1820">
    <property type="entry name" value="alpha/beta hydrolase"/>
    <property type="match status" value="1"/>
</dbReference>
<evidence type="ECO:0000313" key="5">
    <source>
        <dbReference type="EMBL" id="EYT50337.1"/>
    </source>
</evidence>
<dbReference type="Gene3D" id="3.40.50.12780">
    <property type="entry name" value="N-terminal domain of ligase-like"/>
    <property type="match status" value="1"/>
</dbReference>
<protein>
    <submittedName>
        <fullName evidence="5">Acyl-CoA synthetase</fullName>
    </submittedName>
</protein>
<dbReference type="OrthoDB" id="812569at2"/>
<dbReference type="HOGENOM" id="CLU_303997_0_0_11"/>
<dbReference type="SUPFAM" id="SSF56801">
    <property type="entry name" value="Acetyl-CoA synthetase-like"/>
    <property type="match status" value="1"/>
</dbReference>
<evidence type="ECO:0000256" key="1">
    <source>
        <dbReference type="ARBA" id="ARBA00006432"/>
    </source>
</evidence>
<dbReference type="PANTHER" id="PTHR43201:SF5">
    <property type="entry name" value="MEDIUM-CHAIN ACYL-COA LIGASE ACSF2, MITOCHONDRIAL"/>
    <property type="match status" value="1"/>
</dbReference>
<dbReference type="Proteomes" id="UP000019754">
    <property type="component" value="Unassembled WGS sequence"/>
</dbReference>
<comment type="similarity">
    <text evidence="1">Belongs to the ATP-dependent AMP-binding enzyme family.</text>
</comment>
<dbReference type="AlphaFoldDB" id="A0A022KW38"/>
<evidence type="ECO:0000259" key="4">
    <source>
        <dbReference type="Pfam" id="PF00561"/>
    </source>
</evidence>
<dbReference type="InterPro" id="IPR020845">
    <property type="entry name" value="AMP-binding_CS"/>
</dbReference>
<gene>
    <name evidence="5" type="ORF">D641_0103415</name>
</gene>
<accession>A0A022KW38</accession>
<evidence type="ECO:0000313" key="6">
    <source>
        <dbReference type="Proteomes" id="UP000019754"/>
    </source>
</evidence>
<proteinExistence type="inferred from homology"/>
<dbReference type="PROSITE" id="PS00455">
    <property type="entry name" value="AMP_BINDING"/>
    <property type="match status" value="1"/>
</dbReference>
<keyword evidence="6" id="KW-1185">Reference proteome</keyword>
<dbReference type="GO" id="GO:0031956">
    <property type="term" value="F:medium-chain fatty acid-CoA ligase activity"/>
    <property type="evidence" value="ECO:0007669"/>
    <property type="project" value="TreeGrafter"/>
</dbReference>
<dbReference type="InterPro" id="IPR045851">
    <property type="entry name" value="AMP-bd_C_sf"/>
</dbReference>
<keyword evidence="2" id="KW-0436">Ligase</keyword>
<dbReference type="Pfam" id="PF00561">
    <property type="entry name" value="Abhydrolase_1"/>
    <property type="match status" value="1"/>
</dbReference>
<feature type="domain" description="AMP-dependent synthetase/ligase" evidence="3">
    <location>
        <begin position="362"/>
        <end position="744"/>
    </location>
</feature>
<dbReference type="GO" id="GO:0006631">
    <property type="term" value="P:fatty acid metabolic process"/>
    <property type="evidence" value="ECO:0007669"/>
    <property type="project" value="TreeGrafter"/>
</dbReference>
<dbReference type="EMBL" id="AORC01000004">
    <property type="protein sequence ID" value="EYT50337.1"/>
    <property type="molecule type" value="Genomic_DNA"/>
</dbReference>
<dbReference type="InterPro" id="IPR029058">
    <property type="entry name" value="AB_hydrolase_fold"/>
</dbReference>
<dbReference type="Gene3D" id="3.30.300.30">
    <property type="match status" value="1"/>
</dbReference>
<dbReference type="STRING" id="1249481.D641_0103415"/>
<dbReference type="PANTHER" id="PTHR43201">
    <property type="entry name" value="ACYL-COA SYNTHETASE"/>
    <property type="match status" value="1"/>
</dbReference>
<feature type="domain" description="AB hydrolase-1" evidence="4">
    <location>
        <begin position="62"/>
        <end position="299"/>
    </location>
</feature>
<name>A0A022KW38_9MICO</name>
<sequence>MVSTTPKGRRRAQIPEVPAMPGVDPRISRTLEVRDHTGEMRRWHLLDSAPLLAERGIAPRGTLLAVHGNPTYSFLYRTLVREDIPWRVIAVDQLEMGWSERTGVTRLLQDRITDLSLLTDALSLRGPVVTVGHDWGGIISTGWALDNRHDVVGMILTNTGIHQELGESLPKALQLATTPAFLPASTSLTDAFLRTTLSLSKPSLPAEVQDAYLAPYRSRSRRKGIEAFVADIPADATHPSRPALERLADGIRELHVPTLFAWGPRDITFSDRYLRDLLERVPHASVHRFEKASHLVWEDADVAGLVATWLQDTFDGDGPAGRVDLSDPAAGSAHRAVSTYAEQAPERHVGEPIGRLAADPAHAHRPAVVELSGPDGERREISWSLLNRRVEDIAAGMLAHGIEPGDRVSILITPGADLTGVLYACLRIGAVAVIADAGLGVDGLTRAVIGSHPDWIIGINKALIGARAMGWPGRRISVSQLPTVDRTVLGVETSVAQLAASGAQMRDLGAPLDAPWPDPEADAAILFTSGSTGPAKGAVYTHRQMSAMFTAVGDTLQLDPERGLVAGFAPFALLGPALGAPSVVPDMDITRPGELTAKALAEAVDALGSPAVFTAPAALRNILDTASQLDEKGRAALARVPSFFSAGAPIAAHLLRELRGLMPHAKALTPYGMTECLVATAIDLEGIEAAGPGAGVCVGRPVNRVQVAIAAMDAEGETTGEITDQAGTTGEILIRAPHVRDRYLMLYGTTHAAMRFEGWHATGDVGHLDEDGRLWVEGRAAHVLATADGLFTPVQVEDAAETVPTVRRAGAAVVGPRGTQQVVVILETEDGYRPGPAGRPRPADTSLQEAVRRAVRERAGVEVTAVFTTRALPTDIRHNSKIDRAALSRWSEQTLRGERAEAL</sequence>
<reference evidence="5 6" key="1">
    <citation type="journal article" date="2013" name="Genome Announc.">
        <title>Draft genome sequence of an Actinobacterium, Brachybacterium muris strain UCD-AY4.</title>
        <authorList>
            <person name="Lo J.R."/>
            <person name="Lang J.M."/>
            <person name="Darling A.E."/>
            <person name="Eisen J.A."/>
            <person name="Coil D.A."/>
        </authorList>
    </citation>
    <scope>NUCLEOTIDE SEQUENCE [LARGE SCALE GENOMIC DNA]</scope>
    <source>
        <strain evidence="5 6">UCD-AY4</strain>
    </source>
</reference>